<keyword evidence="2" id="KW-1185">Reference proteome</keyword>
<accession>A0A547PNT4</accession>
<evidence type="ECO:0000313" key="1">
    <source>
        <dbReference type="EMBL" id="TRD15781.1"/>
    </source>
</evidence>
<dbReference type="EMBL" id="VFSV01000034">
    <property type="protein sequence ID" value="TRD15781.1"/>
    <property type="molecule type" value="Genomic_DNA"/>
</dbReference>
<reference evidence="1 2" key="1">
    <citation type="submission" date="2019-06" db="EMBL/GenBank/DDBJ databases">
        <title>Paenimaribius caenipelagi gen. nov., sp. nov., isolated from a tidal flat.</title>
        <authorList>
            <person name="Yoon J.-H."/>
        </authorList>
    </citation>
    <scope>NUCLEOTIDE SEQUENCE [LARGE SCALE GENOMIC DNA]</scope>
    <source>
        <strain evidence="1 2">JBTF-M29</strain>
    </source>
</reference>
<protein>
    <recommendedName>
        <fullName evidence="3">DSBA-like thioredoxin domain-containing protein</fullName>
    </recommendedName>
</protein>
<organism evidence="1 2">
    <name type="scientific">Palleronia caenipelagi</name>
    <dbReference type="NCBI Taxonomy" id="2489174"/>
    <lineage>
        <taxon>Bacteria</taxon>
        <taxon>Pseudomonadati</taxon>
        <taxon>Pseudomonadota</taxon>
        <taxon>Alphaproteobacteria</taxon>
        <taxon>Rhodobacterales</taxon>
        <taxon>Roseobacteraceae</taxon>
        <taxon>Palleronia</taxon>
    </lineage>
</organism>
<dbReference type="Proteomes" id="UP000318590">
    <property type="component" value="Unassembled WGS sequence"/>
</dbReference>
<gene>
    <name evidence="1" type="ORF">FEV53_15075</name>
</gene>
<name>A0A547PNT4_9RHOB</name>
<comment type="caution">
    <text evidence="1">The sequence shown here is derived from an EMBL/GenBank/DDBJ whole genome shotgun (WGS) entry which is preliminary data.</text>
</comment>
<dbReference type="RefSeq" id="WP_142835632.1">
    <property type="nucleotide sequence ID" value="NZ_VFSV01000034.1"/>
</dbReference>
<dbReference type="InterPro" id="IPR036249">
    <property type="entry name" value="Thioredoxin-like_sf"/>
</dbReference>
<evidence type="ECO:0008006" key="3">
    <source>
        <dbReference type="Google" id="ProtNLM"/>
    </source>
</evidence>
<dbReference type="SUPFAM" id="SSF52833">
    <property type="entry name" value="Thioredoxin-like"/>
    <property type="match status" value="1"/>
</dbReference>
<dbReference type="AlphaFoldDB" id="A0A547PNT4"/>
<evidence type="ECO:0000313" key="2">
    <source>
        <dbReference type="Proteomes" id="UP000318590"/>
    </source>
</evidence>
<proteinExistence type="predicted"/>
<dbReference type="Gene3D" id="3.40.30.10">
    <property type="entry name" value="Glutaredoxin"/>
    <property type="match status" value="1"/>
</dbReference>
<sequence>MAAIEVGPGHATRSHISPITALTLQCRYDVSALKTAALDGAITEELAQARELATALKISGTPGFVARGTIIRGMAPSDRRLAAAATSLPTIEASNAE</sequence>